<evidence type="ECO:0000256" key="2">
    <source>
        <dbReference type="ARBA" id="ARBA00023015"/>
    </source>
</evidence>
<evidence type="ECO:0000256" key="1">
    <source>
        <dbReference type="ARBA" id="ARBA00009437"/>
    </source>
</evidence>
<organism evidence="6 7">
    <name type="scientific">Mycetocola zhujimingii</name>
    <dbReference type="NCBI Taxonomy" id="2079792"/>
    <lineage>
        <taxon>Bacteria</taxon>
        <taxon>Bacillati</taxon>
        <taxon>Actinomycetota</taxon>
        <taxon>Actinomycetes</taxon>
        <taxon>Micrococcales</taxon>
        <taxon>Microbacteriaceae</taxon>
        <taxon>Mycetocola</taxon>
    </lineage>
</organism>
<name>A0A2U1TBB0_9MICO</name>
<dbReference type="InterPro" id="IPR005119">
    <property type="entry name" value="LysR_subst-bd"/>
</dbReference>
<proteinExistence type="inferred from homology"/>
<keyword evidence="4" id="KW-0804">Transcription</keyword>
<evidence type="ECO:0000313" key="6">
    <source>
        <dbReference type="EMBL" id="PWC06182.1"/>
    </source>
</evidence>
<comment type="similarity">
    <text evidence="1">Belongs to the LysR transcriptional regulatory family.</text>
</comment>
<protein>
    <submittedName>
        <fullName evidence="6">LysR family transcriptional regulator</fullName>
    </submittedName>
</protein>
<accession>A0A2U1TBB0</accession>
<dbReference type="Proteomes" id="UP000244962">
    <property type="component" value="Unassembled WGS sequence"/>
</dbReference>
<dbReference type="PANTHER" id="PTHR30346:SF29">
    <property type="entry name" value="LYSR SUBSTRATE-BINDING"/>
    <property type="match status" value="1"/>
</dbReference>
<feature type="domain" description="HTH lysR-type" evidence="5">
    <location>
        <begin position="1"/>
        <end position="58"/>
    </location>
</feature>
<dbReference type="SUPFAM" id="SSF53850">
    <property type="entry name" value="Periplasmic binding protein-like II"/>
    <property type="match status" value="1"/>
</dbReference>
<reference evidence="7" key="1">
    <citation type="submission" date="2018-04" db="EMBL/GenBank/DDBJ databases">
        <authorList>
            <person name="Liu S."/>
            <person name="Wang Z."/>
            <person name="Li J."/>
        </authorList>
    </citation>
    <scope>NUCLEOTIDE SEQUENCE [LARGE SCALE GENOMIC DNA]</scope>
    <source>
        <strain evidence="7">622</strain>
    </source>
</reference>
<evidence type="ECO:0000256" key="4">
    <source>
        <dbReference type="ARBA" id="ARBA00023163"/>
    </source>
</evidence>
<keyword evidence="2" id="KW-0805">Transcription regulation</keyword>
<sequence>MDVRRLELLRELADRGSIAAVAAATHRTPSAVSQQLKVLEREAGVPLTEPDGRGISLTDAGRALASSAGDIAIALERAHAVWDEYRNDATGQVTVATFPTAGQMLLPAVISTLTAAHGPTVTLADRDPESGDFPALTMDFDIVLAHSMPGTRAWSGKGLRNLHLLTEPLDIALPIGHRLAGVSELTPEQLVDEAWIGVPIGYPFDGLMHDIEVATGTPLNVVQRVTDNRISEALVAAGIGIGIVPRFTASGAERGIVTRPLTGVDASRHIVALMRPEKAERFAVRTVAEALRAEAVRLQNAHNPVEDPAPYTTPRWT</sequence>
<dbReference type="Pfam" id="PF00126">
    <property type="entry name" value="HTH_1"/>
    <property type="match status" value="1"/>
</dbReference>
<dbReference type="GO" id="GO:0032993">
    <property type="term" value="C:protein-DNA complex"/>
    <property type="evidence" value="ECO:0007669"/>
    <property type="project" value="TreeGrafter"/>
</dbReference>
<dbReference type="GO" id="GO:0003700">
    <property type="term" value="F:DNA-binding transcription factor activity"/>
    <property type="evidence" value="ECO:0007669"/>
    <property type="project" value="InterPro"/>
</dbReference>
<dbReference type="InterPro" id="IPR000847">
    <property type="entry name" value="LysR_HTH_N"/>
</dbReference>
<evidence type="ECO:0000313" key="7">
    <source>
        <dbReference type="Proteomes" id="UP000244962"/>
    </source>
</evidence>
<dbReference type="InterPro" id="IPR011991">
    <property type="entry name" value="ArsR-like_HTH"/>
</dbReference>
<keyword evidence="7" id="KW-1185">Reference proteome</keyword>
<dbReference type="SUPFAM" id="SSF46785">
    <property type="entry name" value="Winged helix' DNA-binding domain"/>
    <property type="match status" value="1"/>
</dbReference>
<dbReference type="GO" id="GO:0003677">
    <property type="term" value="F:DNA binding"/>
    <property type="evidence" value="ECO:0007669"/>
    <property type="project" value="UniProtKB-KW"/>
</dbReference>
<dbReference type="PANTHER" id="PTHR30346">
    <property type="entry name" value="TRANSCRIPTIONAL DUAL REGULATOR HCAR-RELATED"/>
    <property type="match status" value="1"/>
</dbReference>
<comment type="caution">
    <text evidence="6">The sequence shown here is derived from an EMBL/GenBank/DDBJ whole genome shotgun (WGS) entry which is preliminary data.</text>
</comment>
<dbReference type="Pfam" id="PF03466">
    <property type="entry name" value="LysR_substrate"/>
    <property type="match status" value="1"/>
</dbReference>
<dbReference type="EMBL" id="QEFB01000013">
    <property type="protein sequence ID" value="PWC06182.1"/>
    <property type="molecule type" value="Genomic_DNA"/>
</dbReference>
<dbReference type="PROSITE" id="PS50931">
    <property type="entry name" value="HTH_LYSR"/>
    <property type="match status" value="1"/>
</dbReference>
<dbReference type="InterPro" id="IPR036390">
    <property type="entry name" value="WH_DNA-bd_sf"/>
</dbReference>
<dbReference type="RefSeq" id="WP_108963230.1">
    <property type="nucleotide sequence ID" value="NZ_QEFB01000013.1"/>
</dbReference>
<dbReference type="CDD" id="cd00090">
    <property type="entry name" value="HTH_ARSR"/>
    <property type="match status" value="1"/>
</dbReference>
<evidence type="ECO:0000256" key="3">
    <source>
        <dbReference type="ARBA" id="ARBA00023125"/>
    </source>
</evidence>
<dbReference type="Gene3D" id="3.40.190.10">
    <property type="entry name" value="Periplasmic binding protein-like II"/>
    <property type="match status" value="2"/>
</dbReference>
<evidence type="ECO:0000259" key="5">
    <source>
        <dbReference type="PROSITE" id="PS50931"/>
    </source>
</evidence>
<dbReference type="AlphaFoldDB" id="A0A2U1TBB0"/>
<gene>
    <name evidence="6" type="ORF">DF223_11195</name>
</gene>
<dbReference type="Gene3D" id="1.10.10.10">
    <property type="entry name" value="Winged helix-like DNA-binding domain superfamily/Winged helix DNA-binding domain"/>
    <property type="match status" value="1"/>
</dbReference>
<dbReference type="InterPro" id="IPR036388">
    <property type="entry name" value="WH-like_DNA-bd_sf"/>
</dbReference>
<keyword evidence="3" id="KW-0238">DNA-binding</keyword>